<dbReference type="Gene3D" id="1.25.40.10">
    <property type="entry name" value="Tetratricopeptide repeat domain"/>
    <property type="match status" value="1"/>
</dbReference>
<dbReference type="RefSeq" id="WP_208077616.1">
    <property type="nucleotide sequence ID" value="NZ_CP071869.1"/>
</dbReference>
<dbReference type="AlphaFoldDB" id="A0A975CLS1"/>
<proteinExistence type="predicted"/>
<reference evidence="1 2" key="1">
    <citation type="submission" date="2021-03" db="EMBL/GenBank/DDBJ databases">
        <title>Complete genome of Polaribacter_sp.SM13.</title>
        <authorList>
            <person name="Jeong S.W."/>
            <person name="Bae J.W."/>
        </authorList>
    </citation>
    <scope>NUCLEOTIDE SEQUENCE [LARGE SCALE GENOMIC DNA]</scope>
    <source>
        <strain evidence="1 2">SM13</strain>
    </source>
</reference>
<sequence>MFKNLNLFKITYFLFLLLLTYSCGTTYNVKSKEFQQELQNGNTKEALLKINENKFLKKKKNLLLYYFEKGKVAYLDNDYELSNTFLNKADNFILENKRDVGGKILGTLLNPEQETYLGEDFEKVAIHYYKALNYTFLRKYDEALVEARKINLQLQSINENYPDDKKNRYSTDAFALSLQGMLYESSKNINDAFISYRNAVDLYLKNKGHFFGVDIPNQLKEDLLRTAKHLGFTNEFLRYKKLLNFNYKEKNTTNGEVIIFWENGLVPFKDENNFAFTILPGKETGVATIYNKELNLTLPIPISNKKNKESKFSDISIFNVAFPKYIARKPYYTGALIKKDSTETYNFQLAENYEEIAFKTLKDRTLREIGKVALRLAVKKTSEHLVRDKNEDLGALLGIFNSITEGADTRNWQSLPQKIYYTRIPLKKGKNTFTLELLKNGNVASEEKIEVMGTGNIVFRKVSSLNSY</sequence>
<dbReference type="InterPro" id="IPR011990">
    <property type="entry name" value="TPR-like_helical_dom_sf"/>
</dbReference>
<evidence type="ECO:0000313" key="1">
    <source>
        <dbReference type="EMBL" id="QTE21998.1"/>
    </source>
</evidence>
<dbReference type="Proteomes" id="UP000663920">
    <property type="component" value="Chromosome"/>
</dbReference>
<gene>
    <name evidence="1" type="ORF">J3359_14440</name>
</gene>
<name>A0A975CLS1_9FLAO</name>
<keyword evidence="2" id="KW-1185">Reference proteome</keyword>
<dbReference type="PROSITE" id="PS51257">
    <property type="entry name" value="PROKAR_LIPOPROTEIN"/>
    <property type="match status" value="1"/>
</dbReference>
<protein>
    <recommendedName>
        <fullName evidence="3">Lipoprotein</fullName>
    </recommendedName>
</protein>
<accession>A0A975CLS1</accession>
<evidence type="ECO:0000313" key="2">
    <source>
        <dbReference type="Proteomes" id="UP000663920"/>
    </source>
</evidence>
<dbReference type="SUPFAM" id="SSF48452">
    <property type="entry name" value="TPR-like"/>
    <property type="match status" value="1"/>
</dbReference>
<evidence type="ECO:0008006" key="3">
    <source>
        <dbReference type="Google" id="ProtNLM"/>
    </source>
</evidence>
<dbReference type="KEGG" id="pcea:J3359_14440"/>
<dbReference type="EMBL" id="CP071869">
    <property type="protein sequence ID" value="QTE21998.1"/>
    <property type="molecule type" value="Genomic_DNA"/>
</dbReference>
<organism evidence="1 2">
    <name type="scientific">Polaribacter cellanae</name>
    <dbReference type="NCBI Taxonomy" id="2818493"/>
    <lineage>
        <taxon>Bacteria</taxon>
        <taxon>Pseudomonadati</taxon>
        <taxon>Bacteroidota</taxon>
        <taxon>Flavobacteriia</taxon>
        <taxon>Flavobacteriales</taxon>
        <taxon>Flavobacteriaceae</taxon>
    </lineage>
</organism>